<feature type="compositionally biased region" description="Low complexity" evidence="3">
    <location>
        <begin position="452"/>
        <end position="496"/>
    </location>
</feature>
<feature type="compositionally biased region" description="Polar residues" evidence="3">
    <location>
        <begin position="590"/>
        <end position="608"/>
    </location>
</feature>
<evidence type="ECO:0000313" key="5">
    <source>
        <dbReference type="EMBL" id="ODV79870.1"/>
    </source>
</evidence>
<keyword evidence="6" id="KW-1185">Reference proteome</keyword>
<feature type="region of interest" description="Disordered" evidence="3">
    <location>
        <begin position="114"/>
        <end position="150"/>
    </location>
</feature>
<feature type="compositionally biased region" description="Low complexity" evidence="3">
    <location>
        <begin position="22"/>
        <end position="34"/>
    </location>
</feature>
<sequence>MDLRNLSSTPNQMDAVMQRRPSLSSLSSTSGYSGANTSANTPQLSNQRLSSTSRNNLHLQNSWLNQGSSHAGLALPSAANVGPWVEQQQQQQQSTLNNMDNKVIESLLQKDKAPSIAATSQAASTSSIEDDAKDNDNDLDNDNDNDNDDDELIPTAIVIKNIPFAIKKEQLLDVMTKLNLPLPYAFNYHFDNGVFRGLAFANFTSTDETSLVVNQLNGREIGGRKLRVEYKKMLPLQERERIEREKREKRGQLEEQHRSTSNASLASLLSAASTTAATKNLSVNGTNSGTTTERFMISLPLSTSYTNLPIDLNFNDPETLELYTQLALYRDDMTKSIFELAISPANLNLAQRKVLSVLCSYLNLLELFDNGLIIIRRKPVQLQLQQSGQQQPQSHSSSMLNLNQLGQLGAPTHPELLRSQSQSALPLPRLRQQTSTPIQQHFPQYQSNGQMPPSNQQHQQHGPPQQSRPYSQQFNVYQQQQQHTHQQHQQSGQTPQMLNAINGAPPQVVTPTMGSSAASLLRTSNNRSYVDVRSTPPLSNYQTQPPLQQGSVTGSPTPQHHHSHGHGTGPSAGSGAGSHHPSVPPHFFQGPSSNSQPSTPMASSDISSRFQPFGQHAHLTGSFTSLQQSGSEDFGNNSQSGNQSGNNNERLSSKFNSLNLANNGFDSPNSGIWGPK</sequence>
<feature type="compositionally biased region" description="Polar residues" evidence="3">
    <location>
        <begin position="536"/>
        <end position="553"/>
    </location>
</feature>
<feature type="compositionally biased region" description="Polar residues" evidence="3">
    <location>
        <begin position="1"/>
        <end position="12"/>
    </location>
</feature>
<feature type="domain" description="RRM" evidence="4">
    <location>
        <begin position="155"/>
        <end position="233"/>
    </location>
</feature>
<dbReference type="SMART" id="SM00360">
    <property type="entry name" value="RRM"/>
    <property type="match status" value="1"/>
</dbReference>
<feature type="compositionally biased region" description="Polar residues" evidence="3">
    <location>
        <begin position="509"/>
        <end position="528"/>
    </location>
</feature>
<dbReference type="RefSeq" id="XP_020064992.1">
    <property type="nucleotide sequence ID" value="XM_020209640.1"/>
</dbReference>
<dbReference type="SUPFAM" id="SSF54928">
    <property type="entry name" value="RNA-binding domain, RBD"/>
    <property type="match status" value="1"/>
</dbReference>
<feature type="compositionally biased region" description="Low complexity" evidence="3">
    <location>
        <begin position="114"/>
        <end position="127"/>
    </location>
</feature>
<dbReference type="AlphaFoldDB" id="A0A1E4SK50"/>
<organism evidence="5 6">
    <name type="scientific">Suhomyces tanzawaensis NRRL Y-17324</name>
    <dbReference type="NCBI Taxonomy" id="984487"/>
    <lineage>
        <taxon>Eukaryota</taxon>
        <taxon>Fungi</taxon>
        <taxon>Dikarya</taxon>
        <taxon>Ascomycota</taxon>
        <taxon>Saccharomycotina</taxon>
        <taxon>Pichiomycetes</taxon>
        <taxon>Debaryomycetaceae</taxon>
        <taxon>Suhomyces</taxon>
    </lineage>
</organism>
<feature type="compositionally biased region" description="Polar residues" evidence="3">
    <location>
        <begin position="442"/>
        <end position="451"/>
    </location>
</feature>
<evidence type="ECO:0000256" key="2">
    <source>
        <dbReference type="PROSITE-ProRule" id="PRU00176"/>
    </source>
</evidence>
<feature type="region of interest" description="Disordered" evidence="3">
    <location>
        <begin position="241"/>
        <end position="262"/>
    </location>
</feature>
<evidence type="ECO:0000313" key="6">
    <source>
        <dbReference type="Proteomes" id="UP000094285"/>
    </source>
</evidence>
<dbReference type="FunFam" id="3.30.70.330:FF:001151">
    <property type="entry name" value="RNA-binding protein PIN4"/>
    <property type="match status" value="1"/>
</dbReference>
<dbReference type="CDD" id="cd12253">
    <property type="entry name" value="RRM_PIN4_like"/>
    <property type="match status" value="1"/>
</dbReference>
<dbReference type="OrthoDB" id="434258at2759"/>
<gene>
    <name evidence="5" type="ORF">CANTADRAFT_48889</name>
</gene>
<reference evidence="6" key="1">
    <citation type="submission" date="2016-05" db="EMBL/GenBank/DDBJ databases">
        <title>Comparative genomics of biotechnologically important yeasts.</title>
        <authorList>
            <consortium name="DOE Joint Genome Institute"/>
            <person name="Riley R."/>
            <person name="Haridas S."/>
            <person name="Wolfe K.H."/>
            <person name="Lopes M.R."/>
            <person name="Hittinger C.T."/>
            <person name="Goker M."/>
            <person name="Salamov A."/>
            <person name="Wisecaver J."/>
            <person name="Long T.M."/>
            <person name="Aerts A.L."/>
            <person name="Barry K."/>
            <person name="Choi C."/>
            <person name="Clum A."/>
            <person name="Coughlan A.Y."/>
            <person name="Deshpande S."/>
            <person name="Douglass A.P."/>
            <person name="Hanson S.J."/>
            <person name="Klenk H.-P."/>
            <person name="Labutti K."/>
            <person name="Lapidus A."/>
            <person name="Lindquist E."/>
            <person name="Lipzen A."/>
            <person name="Meier-Kolthoff J.P."/>
            <person name="Ohm R.A."/>
            <person name="Otillar R.P."/>
            <person name="Pangilinan J."/>
            <person name="Peng Y."/>
            <person name="Rokas A."/>
            <person name="Rosa C.A."/>
            <person name="Scheuner C."/>
            <person name="Sibirny A.A."/>
            <person name="Slot J.C."/>
            <person name="Stielow J.B."/>
            <person name="Sun H."/>
            <person name="Kurtzman C.P."/>
            <person name="Blackwell M."/>
            <person name="Grigoriev I.V."/>
            <person name="Jeffries T.W."/>
        </authorList>
    </citation>
    <scope>NUCLEOTIDE SEQUENCE [LARGE SCALE GENOMIC DNA]</scope>
    <source>
        <strain evidence="6">NRRL Y-17324</strain>
    </source>
</reference>
<accession>A0A1E4SK50</accession>
<dbReference type="PANTHER" id="PTHR48025">
    <property type="entry name" value="OS02G0815200 PROTEIN"/>
    <property type="match status" value="1"/>
</dbReference>
<dbReference type="Proteomes" id="UP000094285">
    <property type="component" value="Unassembled WGS sequence"/>
</dbReference>
<dbReference type="InterPro" id="IPR034186">
    <property type="entry name" value="PIN4-like_RRM"/>
</dbReference>
<evidence type="ECO:0000259" key="4">
    <source>
        <dbReference type="PROSITE" id="PS50102"/>
    </source>
</evidence>
<dbReference type="Gene3D" id="3.30.70.330">
    <property type="match status" value="1"/>
</dbReference>
<feature type="compositionally biased region" description="Acidic residues" evidence="3">
    <location>
        <begin position="128"/>
        <end position="150"/>
    </location>
</feature>
<name>A0A1E4SK50_9ASCO</name>
<dbReference type="Pfam" id="PF00076">
    <property type="entry name" value="RRM_1"/>
    <property type="match status" value="1"/>
</dbReference>
<evidence type="ECO:0000256" key="3">
    <source>
        <dbReference type="SAM" id="MobiDB-lite"/>
    </source>
</evidence>
<evidence type="ECO:0000256" key="1">
    <source>
        <dbReference type="ARBA" id="ARBA00022884"/>
    </source>
</evidence>
<proteinExistence type="predicted"/>
<dbReference type="PANTHER" id="PTHR48025:SF1">
    <property type="entry name" value="RRM DOMAIN-CONTAINING PROTEIN"/>
    <property type="match status" value="1"/>
</dbReference>
<dbReference type="InterPro" id="IPR000504">
    <property type="entry name" value="RRM_dom"/>
</dbReference>
<feature type="region of interest" description="Disordered" evidence="3">
    <location>
        <begin position="442"/>
        <end position="608"/>
    </location>
</feature>
<feature type="compositionally biased region" description="Basic and acidic residues" evidence="3">
    <location>
        <begin position="241"/>
        <end position="258"/>
    </location>
</feature>
<dbReference type="GeneID" id="30983776"/>
<feature type="region of interest" description="Disordered" evidence="3">
    <location>
        <begin position="626"/>
        <end position="676"/>
    </location>
</feature>
<dbReference type="InterPro" id="IPR050502">
    <property type="entry name" value="Euk_RNA-bind_prot"/>
</dbReference>
<dbReference type="InterPro" id="IPR035979">
    <property type="entry name" value="RBD_domain_sf"/>
</dbReference>
<dbReference type="STRING" id="984487.A0A1E4SK50"/>
<dbReference type="InterPro" id="IPR012677">
    <property type="entry name" value="Nucleotide-bd_a/b_plait_sf"/>
</dbReference>
<dbReference type="PROSITE" id="PS50102">
    <property type="entry name" value="RRM"/>
    <property type="match status" value="1"/>
</dbReference>
<feature type="compositionally biased region" description="Low complexity" evidence="3">
    <location>
        <begin position="635"/>
        <end position="648"/>
    </location>
</feature>
<feature type="region of interest" description="Disordered" evidence="3">
    <location>
        <begin position="1"/>
        <end position="52"/>
    </location>
</feature>
<keyword evidence="1 2" id="KW-0694">RNA-binding</keyword>
<dbReference type="EMBL" id="KV453911">
    <property type="protein sequence ID" value="ODV79870.1"/>
    <property type="molecule type" value="Genomic_DNA"/>
</dbReference>
<feature type="compositionally biased region" description="Polar residues" evidence="3">
    <location>
        <begin position="649"/>
        <end position="670"/>
    </location>
</feature>
<dbReference type="GO" id="GO:0003729">
    <property type="term" value="F:mRNA binding"/>
    <property type="evidence" value="ECO:0007669"/>
    <property type="project" value="TreeGrafter"/>
</dbReference>
<feature type="compositionally biased region" description="Polar residues" evidence="3">
    <location>
        <begin position="35"/>
        <end position="52"/>
    </location>
</feature>
<feature type="compositionally biased region" description="Gly residues" evidence="3">
    <location>
        <begin position="566"/>
        <end position="576"/>
    </location>
</feature>
<protein>
    <recommendedName>
        <fullName evidence="4">RRM domain-containing protein</fullName>
    </recommendedName>
</protein>